<protein>
    <submittedName>
        <fullName evidence="5">ATPases of the AAA+ class-like protein</fullName>
    </submittedName>
</protein>
<accession>R5TM25</accession>
<dbReference type="FunFam" id="3.40.50.300:FF:000216">
    <property type="entry name" value="Type VII secretion ATPase EccA"/>
    <property type="match status" value="1"/>
</dbReference>
<feature type="domain" description="AAA+ ATPase" evidence="4">
    <location>
        <begin position="143"/>
        <end position="280"/>
    </location>
</feature>
<dbReference type="InterPro" id="IPR050773">
    <property type="entry name" value="CbxX/CfxQ_RuBisCO_ESX"/>
</dbReference>
<dbReference type="InterPro" id="IPR000641">
    <property type="entry name" value="CbxX/CfxQ"/>
</dbReference>
<organism evidence="5">
    <name type="scientific">Mediterraneibacter gnavus CAG:126</name>
    <dbReference type="NCBI Taxonomy" id="1263106"/>
    <lineage>
        <taxon>Bacteria</taxon>
        <taxon>Bacillati</taxon>
        <taxon>Bacillota</taxon>
        <taxon>Clostridia</taxon>
        <taxon>Lachnospirales</taxon>
        <taxon>Lachnospiraceae</taxon>
        <taxon>Mediterraneibacter</taxon>
    </lineage>
</organism>
<dbReference type="PANTHER" id="PTHR43392">
    <property type="entry name" value="AAA-TYPE ATPASE FAMILY PROTEIN / ANKYRIN REPEAT FAMILY PROTEIN"/>
    <property type="match status" value="1"/>
</dbReference>
<evidence type="ECO:0000313" key="5">
    <source>
        <dbReference type="EMBL" id="CCZ66803.1"/>
    </source>
</evidence>
<dbReference type="InterPro" id="IPR027417">
    <property type="entry name" value="P-loop_NTPase"/>
</dbReference>
<dbReference type="InterPro" id="IPR003959">
    <property type="entry name" value="ATPase_AAA_core"/>
</dbReference>
<keyword evidence="2" id="KW-0547">Nucleotide-binding</keyword>
<dbReference type="Pfam" id="PF17866">
    <property type="entry name" value="AAA_lid_6"/>
    <property type="match status" value="1"/>
</dbReference>
<dbReference type="PANTHER" id="PTHR43392:SF2">
    <property type="entry name" value="AAA-TYPE ATPASE FAMILY PROTEIN _ ANKYRIN REPEAT FAMILY PROTEIN"/>
    <property type="match status" value="1"/>
</dbReference>
<dbReference type="GO" id="GO:0005524">
    <property type="term" value="F:ATP binding"/>
    <property type="evidence" value="ECO:0007669"/>
    <property type="project" value="UniProtKB-KW"/>
</dbReference>
<dbReference type="AlphaFoldDB" id="R5TM25"/>
<keyword evidence="3" id="KW-0067">ATP-binding</keyword>
<dbReference type="InterPro" id="IPR041627">
    <property type="entry name" value="AAA_lid_6"/>
</dbReference>
<dbReference type="PRINTS" id="PR00819">
    <property type="entry name" value="CBXCFQXSUPER"/>
</dbReference>
<dbReference type="InterPro" id="IPR003593">
    <property type="entry name" value="AAA+_ATPase"/>
</dbReference>
<comment type="caution">
    <text evidence="5">The sequence shown here is derived from an EMBL/GenBank/DDBJ whole genome shotgun (WGS) entry which is preliminary data.</text>
</comment>
<evidence type="ECO:0000256" key="1">
    <source>
        <dbReference type="ARBA" id="ARBA00010378"/>
    </source>
</evidence>
<reference evidence="5" key="1">
    <citation type="submission" date="2012-11" db="EMBL/GenBank/DDBJ databases">
        <title>Dependencies among metagenomic species, viruses, plasmids and units of genetic variation.</title>
        <authorList>
            <person name="Nielsen H.B."/>
            <person name="Almeida M."/>
            <person name="Juncker A.S."/>
            <person name="Rasmussen S."/>
            <person name="Li J."/>
            <person name="Sunagawa S."/>
            <person name="Plichta D."/>
            <person name="Gautier L."/>
            <person name="Le Chatelier E."/>
            <person name="Peletier E."/>
            <person name="Bonde I."/>
            <person name="Nielsen T."/>
            <person name="Manichanh C."/>
            <person name="Arumugam M."/>
            <person name="Batto J."/>
            <person name="Santos M.B.Q.D."/>
            <person name="Blom N."/>
            <person name="Borruel N."/>
            <person name="Burgdorf K.S."/>
            <person name="Boumezbeur F."/>
            <person name="Casellas F."/>
            <person name="Dore J."/>
            <person name="Guarner F."/>
            <person name="Hansen T."/>
            <person name="Hildebrand F."/>
            <person name="Kaas R.S."/>
            <person name="Kennedy S."/>
            <person name="Kristiansen K."/>
            <person name="Kultima J.R."/>
            <person name="Leonard P."/>
            <person name="Levenez F."/>
            <person name="Lund O."/>
            <person name="Moumen B."/>
            <person name="Le Paslier D."/>
            <person name="Pons N."/>
            <person name="Pedersen O."/>
            <person name="Prifti E."/>
            <person name="Qin J."/>
            <person name="Raes J."/>
            <person name="Tap J."/>
            <person name="Tims S."/>
            <person name="Ussery D.W."/>
            <person name="Yamada T."/>
            <person name="MetaHit consortium"/>
            <person name="Renault P."/>
            <person name="Sicheritz-Ponten T."/>
            <person name="Bork P."/>
            <person name="Wang J."/>
            <person name="Brunak S."/>
            <person name="Ehrlich S.D."/>
        </authorList>
    </citation>
    <scope>NUCLEOTIDE SEQUENCE [LARGE SCALE GENOMIC DNA]</scope>
</reference>
<gene>
    <name evidence="5" type="ORF">BN481_02059</name>
</gene>
<name>R5TM25_MEDGN</name>
<dbReference type="Gene3D" id="1.10.8.60">
    <property type="match status" value="1"/>
</dbReference>
<dbReference type="CDD" id="cd00009">
    <property type="entry name" value="AAA"/>
    <property type="match status" value="1"/>
</dbReference>
<comment type="similarity">
    <text evidence="1">Belongs to the CbxX/CfxQ family.</text>
</comment>
<dbReference type="SMART" id="SM00382">
    <property type="entry name" value="AAA"/>
    <property type="match status" value="1"/>
</dbReference>
<dbReference type="Pfam" id="PF00004">
    <property type="entry name" value="AAA"/>
    <property type="match status" value="1"/>
</dbReference>
<dbReference type="GO" id="GO:0016887">
    <property type="term" value="F:ATP hydrolysis activity"/>
    <property type="evidence" value="ECO:0007669"/>
    <property type="project" value="InterPro"/>
</dbReference>
<dbReference type="EMBL" id="CBAL010000043">
    <property type="protein sequence ID" value="CCZ66803.1"/>
    <property type="molecule type" value="Genomic_DNA"/>
</dbReference>
<evidence type="ECO:0000256" key="2">
    <source>
        <dbReference type="ARBA" id="ARBA00022741"/>
    </source>
</evidence>
<evidence type="ECO:0000259" key="4">
    <source>
        <dbReference type="SMART" id="SM00382"/>
    </source>
</evidence>
<dbReference type="SUPFAM" id="SSF52540">
    <property type="entry name" value="P-loop containing nucleoside triphosphate hydrolases"/>
    <property type="match status" value="1"/>
</dbReference>
<sequence length="371" mass="42019">MKDNIFKTEILDYASKLDAVTNSYGEIVKAASAIVEEHDNSSTVYLINHPSKLIKSAESPKDLKRLANALKDSIMKFYGYHYILESQDMGGEVDNDTRSLDELLEDLNKLIGLEGFKEKVNDLIAFQTVQLLREKQGLHSHKGTMHLAFTGNPGTGKTTVARIVGRIYKQIGLLSKGHFVEVSRTDLIAGYQGQTALKVKNVIDEAKGGVLFIDEAYSITENDHSDSYGRECLTELTKALEDYRDDLVVIVAGYTEPMNHFFASNPGLRSRFNTFIEFPDYSDEELLSMFIKLCEENDYHLADNVEECIRDIFQKQVIDKKENFANGRLVRNIYDDVTMNHARRVVKMNAPSRDDLSLIICDDFKNIGLDY</sequence>
<evidence type="ECO:0000256" key="3">
    <source>
        <dbReference type="ARBA" id="ARBA00022840"/>
    </source>
</evidence>
<dbReference type="Gene3D" id="3.40.50.300">
    <property type="entry name" value="P-loop containing nucleotide triphosphate hydrolases"/>
    <property type="match status" value="1"/>
</dbReference>
<dbReference type="Proteomes" id="UP000018114">
    <property type="component" value="Unassembled WGS sequence"/>
</dbReference>
<proteinExistence type="inferred from homology"/>